<comment type="caution">
    <text evidence="2">The sequence shown here is derived from an EMBL/GenBank/DDBJ whole genome shotgun (WGS) entry which is preliminary data.</text>
</comment>
<dbReference type="Proteomes" id="UP000294194">
    <property type="component" value="Unassembled WGS sequence"/>
</dbReference>
<dbReference type="PANTHER" id="PTHR43245">
    <property type="entry name" value="BIFUNCTIONAL POLYMYXIN RESISTANCE PROTEIN ARNA"/>
    <property type="match status" value="1"/>
</dbReference>
<reference evidence="3" key="1">
    <citation type="submission" date="2019-02" db="EMBL/GenBank/DDBJ databases">
        <title>Glaciihabitans arcticus sp. nov., a psychrotolerant bacterium isolated from polar soil.</title>
        <authorList>
            <person name="Dahal R.H."/>
        </authorList>
    </citation>
    <scope>NUCLEOTIDE SEQUENCE [LARGE SCALE GENOMIC DNA]</scope>
    <source>
        <strain evidence="3">RP-3-7</strain>
    </source>
</reference>
<dbReference type="InterPro" id="IPR036291">
    <property type="entry name" value="NAD(P)-bd_dom_sf"/>
</dbReference>
<gene>
    <name evidence="2" type="ORF">EYE40_00195</name>
</gene>
<evidence type="ECO:0000313" key="2">
    <source>
        <dbReference type="EMBL" id="TBN55941.1"/>
    </source>
</evidence>
<name>A0A4Q9GMP4_9MICO</name>
<keyword evidence="3" id="KW-1185">Reference proteome</keyword>
<feature type="domain" description="NAD-dependent epimerase/dehydratase" evidence="1">
    <location>
        <begin position="3"/>
        <end position="206"/>
    </location>
</feature>
<dbReference type="Gene3D" id="3.40.50.720">
    <property type="entry name" value="NAD(P)-binding Rossmann-like Domain"/>
    <property type="match status" value="1"/>
</dbReference>
<dbReference type="SUPFAM" id="SSF51735">
    <property type="entry name" value="NAD(P)-binding Rossmann-fold domains"/>
    <property type="match status" value="1"/>
</dbReference>
<dbReference type="AlphaFoldDB" id="A0A4Q9GMP4"/>
<evidence type="ECO:0000259" key="1">
    <source>
        <dbReference type="Pfam" id="PF01370"/>
    </source>
</evidence>
<dbReference type="EMBL" id="SISG01000001">
    <property type="protein sequence ID" value="TBN55941.1"/>
    <property type="molecule type" value="Genomic_DNA"/>
</dbReference>
<dbReference type="RefSeq" id="WP_130980052.1">
    <property type="nucleotide sequence ID" value="NZ_SISG01000001.1"/>
</dbReference>
<dbReference type="Pfam" id="PF01370">
    <property type="entry name" value="Epimerase"/>
    <property type="match status" value="1"/>
</dbReference>
<evidence type="ECO:0000313" key="3">
    <source>
        <dbReference type="Proteomes" id="UP000294194"/>
    </source>
</evidence>
<organism evidence="2 3">
    <name type="scientific">Glaciihabitans arcticus</name>
    <dbReference type="NCBI Taxonomy" id="2668039"/>
    <lineage>
        <taxon>Bacteria</taxon>
        <taxon>Bacillati</taxon>
        <taxon>Actinomycetota</taxon>
        <taxon>Actinomycetes</taxon>
        <taxon>Micrococcales</taxon>
        <taxon>Microbacteriaceae</taxon>
        <taxon>Glaciihabitans</taxon>
    </lineage>
</organism>
<dbReference type="InterPro" id="IPR050177">
    <property type="entry name" value="Lipid_A_modif_metabolic_enz"/>
</dbReference>
<accession>A0A4Q9GMP4</accession>
<protein>
    <submittedName>
        <fullName evidence="2">NAD-dependent epimerase/dehydratase family protein</fullName>
    </submittedName>
</protein>
<dbReference type="InterPro" id="IPR001509">
    <property type="entry name" value="Epimerase_deHydtase"/>
</dbReference>
<sequence length="331" mass="35763">MRVLVIGGSGFIGSRLIEALLERGNEVTNFDRAVSEKPRVTCIEGDVRSVDELIAASADHDAIVNLAAEHRDDVQPLSRYTEVNVDGASAVVAAAVANGITRIVFTSSVAVYGLDKVNPDETWEPEPFNEYGRTKLAAEQIFGAWAAEDPERSLAIIRPSVVFGEGNRGNVHTLAAQVASGRFLQVGKGDNRKSMSYVGNIVEFLADRLNAPAGVHLTNFADKPDLSTKELVALLRETLGRTQGSRIVLPLPVGVFAGHVFDLAGKVTRRTFPISAIRMRKFAAETTVSTERLAATGFTPRYSLKESLVRTLAAEFPQLASSTHPLAHDKQ</sequence>
<proteinExistence type="predicted"/>